<dbReference type="InterPro" id="IPR050638">
    <property type="entry name" value="AA-Vitamin_Transporters"/>
</dbReference>
<feature type="transmembrane region" description="Helical" evidence="7">
    <location>
        <begin position="67"/>
        <end position="87"/>
    </location>
</feature>
<evidence type="ECO:0000313" key="10">
    <source>
        <dbReference type="Proteomes" id="UP001595755"/>
    </source>
</evidence>
<feature type="transmembrane region" description="Helical" evidence="7">
    <location>
        <begin position="151"/>
        <end position="171"/>
    </location>
</feature>
<evidence type="ECO:0000256" key="2">
    <source>
        <dbReference type="ARBA" id="ARBA00007362"/>
    </source>
</evidence>
<feature type="transmembrane region" description="Helical" evidence="7">
    <location>
        <begin position="183"/>
        <end position="201"/>
    </location>
</feature>
<feature type="domain" description="EamA" evidence="8">
    <location>
        <begin position="152"/>
        <end position="292"/>
    </location>
</feature>
<organism evidence="9 10">
    <name type="scientific">Cohnella boryungensis</name>
    <dbReference type="NCBI Taxonomy" id="768479"/>
    <lineage>
        <taxon>Bacteria</taxon>
        <taxon>Bacillati</taxon>
        <taxon>Bacillota</taxon>
        <taxon>Bacilli</taxon>
        <taxon>Bacillales</taxon>
        <taxon>Paenibacillaceae</taxon>
        <taxon>Cohnella</taxon>
    </lineage>
</organism>
<feature type="transmembrane region" description="Helical" evidence="7">
    <location>
        <begin position="221"/>
        <end position="240"/>
    </location>
</feature>
<sequence length="304" mass="32680">MTSTQKAYSAAFLYAAIIGFSFLFVKITLAFASPLDSLAHRFTLSLLAASVPLAIGKLKLTLRPKDLLAILPIALLYPTSFFAFQVFGLAHAASSEAGIIQACIPVFTMILASAFLKERSTLQQKLAILLSTGGVIFIFLMKGSSTSESSLLGLTLILLSALSSAGYNVLVRKMNRRFSLFELTYVMLAIGFIAFNSAALVQHLSDHTVQAYFEPFSEPGFLLPILYLSLLSSLGTALLSNYALSILKASQVSVFVNLATVITLFAGVAFLNEQLQGYVLLGAAFIVIGVIWTQLSPGKLKARS</sequence>
<dbReference type="Pfam" id="PF00892">
    <property type="entry name" value="EamA"/>
    <property type="match status" value="2"/>
</dbReference>
<evidence type="ECO:0000256" key="7">
    <source>
        <dbReference type="SAM" id="Phobius"/>
    </source>
</evidence>
<feature type="transmembrane region" description="Helical" evidence="7">
    <location>
        <begin position="12"/>
        <end position="32"/>
    </location>
</feature>
<feature type="transmembrane region" description="Helical" evidence="7">
    <location>
        <begin position="38"/>
        <end position="55"/>
    </location>
</feature>
<feature type="transmembrane region" description="Helical" evidence="7">
    <location>
        <begin position="99"/>
        <end position="116"/>
    </location>
</feature>
<feature type="transmembrane region" description="Helical" evidence="7">
    <location>
        <begin position="128"/>
        <end position="145"/>
    </location>
</feature>
<dbReference type="SUPFAM" id="SSF103481">
    <property type="entry name" value="Multidrug resistance efflux transporter EmrE"/>
    <property type="match status" value="2"/>
</dbReference>
<evidence type="ECO:0000256" key="6">
    <source>
        <dbReference type="ARBA" id="ARBA00023136"/>
    </source>
</evidence>
<evidence type="ECO:0000313" key="9">
    <source>
        <dbReference type="EMBL" id="MFC4303263.1"/>
    </source>
</evidence>
<dbReference type="PANTHER" id="PTHR32322:SF18">
    <property type="entry name" value="S-ADENOSYLMETHIONINE_S-ADENOSYLHOMOCYSTEINE TRANSPORTER"/>
    <property type="match status" value="1"/>
</dbReference>
<evidence type="ECO:0000256" key="1">
    <source>
        <dbReference type="ARBA" id="ARBA00004651"/>
    </source>
</evidence>
<name>A0ABV8S8J8_9BACL</name>
<evidence type="ECO:0000256" key="4">
    <source>
        <dbReference type="ARBA" id="ARBA00022692"/>
    </source>
</evidence>
<keyword evidence="10" id="KW-1185">Reference proteome</keyword>
<reference evidence="10" key="1">
    <citation type="journal article" date="2019" name="Int. J. Syst. Evol. Microbiol.">
        <title>The Global Catalogue of Microorganisms (GCM) 10K type strain sequencing project: providing services to taxonomists for standard genome sequencing and annotation.</title>
        <authorList>
            <consortium name="The Broad Institute Genomics Platform"/>
            <consortium name="The Broad Institute Genome Sequencing Center for Infectious Disease"/>
            <person name="Wu L."/>
            <person name="Ma J."/>
        </authorList>
    </citation>
    <scope>NUCLEOTIDE SEQUENCE [LARGE SCALE GENOMIC DNA]</scope>
    <source>
        <strain evidence="10">CGMCC 4.1641</strain>
    </source>
</reference>
<dbReference type="InterPro" id="IPR000620">
    <property type="entry name" value="EamA_dom"/>
</dbReference>
<evidence type="ECO:0000256" key="5">
    <source>
        <dbReference type="ARBA" id="ARBA00022989"/>
    </source>
</evidence>
<feature type="domain" description="EamA" evidence="8">
    <location>
        <begin position="6"/>
        <end position="139"/>
    </location>
</feature>
<keyword evidence="6 7" id="KW-0472">Membrane</keyword>
<comment type="similarity">
    <text evidence="2">Belongs to the EamA transporter family.</text>
</comment>
<keyword evidence="4 7" id="KW-0812">Transmembrane</keyword>
<proteinExistence type="inferred from homology"/>
<feature type="transmembrane region" description="Helical" evidence="7">
    <location>
        <begin position="277"/>
        <end position="295"/>
    </location>
</feature>
<evidence type="ECO:0000256" key="3">
    <source>
        <dbReference type="ARBA" id="ARBA00022475"/>
    </source>
</evidence>
<dbReference type="RefSeq" id="WP_204604098.1">
    <property type="nucleotide sequence ID" value="NZ_JBHSED010000011.1"/>
</dbReference>
<gene>
    <name evidence="9" type="ORF">ACFO1S_07335</name>
</gene>
<dbReference type="Proteomes" id="UP001595755">
    <property type="component" value="Unassembled WGS sequence"/>
</dbReference>
<dbReference type="InterPro" id="IPR037185">
    <property type="entry name" value="EmrE-like"/>
</dbReference>
<feature type="transmembrane region" description="Helical" evidence="7">
    <location>
        <begin position="252"/>
        <end position="271"/>
    </location>
</feature>
<accession>A0ABV8S8J8</accession>
<comment type="caution">
    <text evidence="9">The sequence shown here is derived from an EMBL/GenBank/DDBJ whole genome shotgun (WGS) entry which is preliminary data.</text>
</comment>
<dbReference type="EMBL" id="JBHSED010000011">
    <property type="protein sequence ID" value="MFC4303263.1"/>
    <property type="molecule type" value="Genomic_DNA"/>
</dbReference>
<protein>
    <submittedName>
        <fullName evidence="9">DMT family transporter</fullName>
    </submittedName>
</protein>
<dbReference type="PANTHER" id="PTHR32322">
    <property type="entry name" value="INNER MEMBRANE TRANSPORTER"/>
    <property type="match status" value="1"/>
</dbReference>
<evidence type="ECO:0000259" key="8">
    <source>
        <dbReference type="Pfam" id="PF00892"/>
    </source>
</evidence>
<comment type="subcellular location">
    <subcellularLocation>
        <location evidence="1">Cell membrane</location>
        <topology evidence="1">Multi-pass membrane protein</topology>
    </subcellularLocation>
</comment>
<keyword evidence="5 7" id="KW-1133">Transmembrane helix</keyword>
<keyword evidence="3" id="KW-1003">Cell membrane</keyword>